<dbReference type="InterPro" id="IPR003760">
    <property type="entry name" value="PnrA-like"/>
</dbReference>
<dbReference type="Pfam" id="PF02608">
    <property type="entry name" value="Bmp"/>
    <property type="match status" value="1"/>
</dbReference>
<comment type="caution">
    <text evidence="8">The sequence shown here is derived from an EMBL/GenBank/DDBJ whole genome shotgun (WGS) entry which is preliminary data.</text>
</comment>
<dbReference type="InterPro" id="IPR028082">
    <property type="entry name" value="Peripla_BP_I"/>
</dbReference>
<comment type="similarity">
    <text evidence="2">Belongs to the BMP lipoprotein family.</text>
</comment>
<evidence type="ECO:0000256" key="6">
    <source>
        <dbReference type="ARBA" id="ARBA00023288"/>
    </source>
</evidence>
<gene>
    <name evidence="8" type="primary">tmpC</name>
    <name evidence="8" type="ORF">KMAL_07470</name>
</gene>
<dbReference type="AlphaFoldDB" id="A0A2S3W417"/>
<comment type="subcellular location">
    <subcellularLocation>
        <location evidence="1">Cell membrane</location>
        <topology evidence="1">Lipid-anchor</topology>
    </subcellularLocation>
</comment>
<dbReference type="Gene3D" id="3.40.50.2300">
    <property type="match status" value="2"/>
</dbReference>
<reference evidence="8 9" key="1">
    <citation type="submission" date="2018-01" db="EMBL/GenBank/DDBJ databases">
        <title>Draft Genome Sequence of Komagataeibacter maltaceti LMG 1529, a Vinegar Producing Acetic Acid Bacterium Isolated from Malt Vinegar Brewery Acetifiers.</title>
        <authorList>
            <person name="Zhang Q."/>
            <person name="Hollensteiner J."/>
            <person name="Poehlein A."/>
            <person name="Daniel R."/>
        </authorList>
    </citation>
    <scope>NUCLEOTIDE SEQUENCE [LARGE SCALE GENOMIC DNA]</scope>
    <source>
        <strain evidence="8 9">LMG 1529</strain>
    </source>
</reference>
<evidence type="ECO:0000256" key="5">
    <source>
        <dbReference type="ARBA" id="ARBA00023136"/>
    </source>
</evidence>
<proteinExistence type="inferred from homology"/>
<dbReference type="RefSeq" id="WP_239020830.1">
    <property type="nucleotide sequence ID" value="NZ_NKUE01000013.1"/>
</dbReference>
<evidence type="ECO:0000256" key="2">
    <source>
        <dbReference type="ARBA" id="ARBA00008610"/>
    </source>
</evidence>
<evidence type="ECO:0000256" key="3">
    <source>
        <dbReference type="ARBA" id="ARBA00022475"/>
    </source>
</evidence>
<evidence type="ECO:0000256" key="4">
    <source>
        <dbReference type="ARBA" id="ARBA00022729"/>
    </source>
</evidence>
<dbReference type="PANTHER" id="PTHR34296:SF2">
    <property type="entry name" value="ABC TRANSPORTER GUANOSINE-BINDING PROTEIN NUPN"/>
    <property type="match status" value="1"/>
</dbReference>
<dbReference type="PANTHER" id="PTHR34296">
    <property type="entry name" value="TRANSCRIPTIONAL ACTIVATOR PROTEIN MED"/>
    <property type="match status" value="1"/>
</dbReference>
<accession>A0A2S3W417</accession>
<evidence type="ECO:0000313" key="9">
    <source>
        <dbReference type="Proteomes" id="UP000237344"/>
    </source>
</evidence>
<dbReference type="EMBL" id="POTC01000006">
    <property type="protein sequence ID" value="POF63567.1"/>
    <property type="molecule type" value="Genomic_DNA"/>
</dbReference>
<dbReference type="SUPFAM" id="SSF53822">
    <property type="entry name" value="Periplasmic binding protein-like I"/>
    <property type="match status" value="1"/>
</dbReference>
<dbReference type="InterPro" id="IPR050957">
    <property type="entry name" value="BMP_lipoprotein"/>
</dbReference>
<organism evidence="8 9">
    <name type="scientific">Novacetimonas maltaceti</name>
    <dbReference type="NCBI Taxonomy" id="1203393"/>
    <lineage>
        <taxon>Bacteria</taxon>
        <taxon>Pseudomonadati</taxon>
        <taxon>Pseudomonadota</taxon>
        <taxon>Alphaproteobacteria</taxon>
        <taxon>Acetobacterales</taxon>
        <taxon>Acetobacteraceae</taxon>
        <taxon>Novacetimonas</taxon>
    </lineage>
</organism>
<keyword evidence="4" id="KW-0732">Signal</keyword>
<dbReference type="CDD" id="cd06354">
    <property type="entry name" value="PBP1_PrnA-like"/>
    <property type="match status" value="1"/>
</dbReference>
<keyword evidence="6 8" id="KW-0449">Lipoprotein</keyword>
<keyword evidence="3" id="KW-1003">Cell membrane</keyword>
<feature type="domain" description="ABC transporter substrate-binding protein PnrA-like" evidence="7">
    <location>
        <begin position="25"/>
        <end position="294"/>
    </location>
</feature>
<dbReference type="Proteomes" id="UP000237344">
    <property type="component" value="Unassembled WGS sequence"/>
</dbReference>
<evidence type="ECO:0000313" key="8">
    <source>
        <dbReference type="EMBL" id="POF63567.1"/>
    </source>
</evidence>
<sequence>MTLATAIPHHGAGAHAAGANDAPAVLVVGQGGLGDQSYNDLGVAGFRRGLRLNNLPGRVVETASVVAEGADILQQAATSGAGLVVDLEYSHGPVMQDVAPLFPRCHFVILNQVVTGANITSIMFEEHEGSYLAGVLAAQVMRDGHAPGLRAHRALGVIGGTRSVGIDKFIAGFIQGARSVAPDIAVRVAYADSFNDPAKGLQMADVMYNGGVGIIYAVAGVTSVGVIHAAQDSGLYAIGVDQDEDALAPGHVLTSMLKHTDVAIERIIQTYHDGAIANLPVLHMGLSEGGVGLSPMAYTRALVPPSALAAVEAARRDIIAGLVKVWNVATEGYPEFMR</sequence>
<evidence type="ECO:0000259" key="7">
    <source>
        <dbReference type="Pfam" id="PF02608"/>
    </source>
</evidence>
<name>A0A2S3W417_9PROT</name>
<protein>
    <submittedName>
        <fullName evidence="8">Membrane lipoprotein TmpC</fullName>
    </submittedName>
</protein>
<evidence type="ECO:0000256" key="1">
    <source>
        <dbReference type="ARBA" id="ARBA00004193"/>
    </source>
</evidence>
<dbReference type="GO" id="GO:0005886">
    <property type="term" value="C:plasma membrane"/>
    <property type="evidence" value="ECO:0007669"/>
    <property type="project" value="UniProtKB-SubCell"/>
</dbReference>
<keyword evidence="9" id="KW-1185">Reference proteome</keyword>
<keyword evidence="5" id="KW-0472">Membrane</keyword>